<evidence type="ECO:0000313" key="1">
    <source>
        <dbReference type="EMBL" id="GLQ90935.1"/>
    </source>
</evidence>
<gene>
    <name evidence="1" type="ORF">GCM10007898_45110</name>
</gene>
<organism evidence="1 2">
    <name type="scientific">Dyella flagellata</name>
    <dbReference type="NCBI Taxonomy" id="1867833"/>
    <lineage>
        <taxon>Bacteria</taxon>
        <taxon>Pseudomonadati</taxon>
        <taxon>Pseudomonadota</taxon>
        <taxon>Gammaproteobacteria</taxon>
        <taxon>Lysobacterales</taxon>
        <taxon>Rhodanobacteraceae</taxon>
        <taxon>Dyella</taxon>
    </lineage>
</organism>
<reference evidence="2" key="1">
    <citation type="journal article" date="2019" name="Int. J. Syst. Evol. Microbiol.">
        <title>The Global Catalogue of Microorganisms (GCM) 10K type strain sequencing project: providing services to taxonomists for standard genome sequencing and annotation.</title>
        <authorList>
            <consortium name="The Broad Institute Genomics Platform"/>
            <consortium name="The Broad Institute Genome Sequencing Center for Infectious Disease"/>
            <person name="Wu L."/>
            <person name="Ma J."/>
        </authorList>
    </citation>
    <scope>NUCLEOTIDE SEQUENCE [LARGE SCALE GENOMIC DNA]</scope>
    <source>
        <strain evidence="2">NBRC 111981</strain>
    </source>
</reference>
<sequence length="144" mass="16055">MKYLHRFSFFILLTLAAAGCHRTPDEMLIRHAIDNAAQAAEQVDASAVVRPLTDDFDGNSGTMTRQDLGNLLRVAKFRGETLHAVLGAVDVQPRGERYVASFTVTLTSGGKLFPSQLGVFQVETAWRRDGHDWRCYSATWTQQL</sequence>
<keyword evidence="2" id="KW-1185">Reference proteome</keyword>
<accession>A0ABQ5XGW8</accession>
<dbReference type="EMBL" id="BSOA01000053">
    <property type="protein sequence ID" value="GLQ90935.1"/>
    <property type="molecule type" value="Genomic_DNA"/>
</dbReference>
<evidence type="ECO:0008006" key="3">
    <source>
        <dbReference type="Google" id="ProtNLM"/>
    </source>
</evidence>
<dbReference type="RefSeq" id="WP_284334352.1">
    <property type="nucleotide sequence ID" value="NZ_BSOA01000053.1"/>
</dbReference>
<name>A0ABQ5XGW8_9GAMM</name>
<dbReference type="Proteomes" id="UP001156627">
    <property type="component" value="Unassembled WGS sequence"/>
</dbReference>
<evidence type="ECO:0000313" key="2">
    <source>
        <dbReference type="Proteomes" id="UP001156627"/>
    </source>
</evidence>
<comment type="caution">
    <text evidence="1">The sequence shown here is derived from an EMBL/GenBank/DDBJ whole genome shotgun (WGS) entry which is preliminary data.</text>
</comment>
<dbReference type="SUPFAM" id="SSF54427">
    <property type="entry name" value="NTF2-like"/>
    <property type="match status" value="1"/>
</dbReference>
<dbReference type="InterPro" id="IPR032710">
    <property type="entry name" value="NTF2-like_dom_sf"/>
</dbReference>
<dbReference type="PROSITE" id="PS51257">
    <property type="entry name" value="PROKAR_LIPOPROTEIN"/>
    <property type="match status" value="1"/>
</dbReference>
<proteinExistence type="predicted"/>
<protein>
    <recommendedName>
        <fullName evidence="3">DUF4440 domain-containing protein</fullName>
    </recommendedName>
</protein>